<dbReference type="EMBL" id="CP062983">
    <property type="protein sequence ID" value="QPC81526.1"/>
    <property type="molecule type" value="Genomic_DNA"/>
</dbReference>
<evidence type="ECO:0000313" key="2">
    <source>
        <dbReference type="EMBL" id="QPC81526.1"/>
    </source>
</evidence>
<accession>A0A7S8IDG9</accession>
<proteinExistence type="predicted"/>
<feature type="signal peptide" evidence="1">
    <location>
        <begin position="1"/>
        <end position="18"/>
    </location>
</feature>
<protein>
    <submittedName>
        <fullName evidence="2">Uncharacterized protein</fullName>
    </submittedName>
</protein>
<keyword evidence="1" id="KW-0732">Signal</keyword>
<sequence length="244" mass="26720">MQKRLGFMLILILTVAAACQVGEPPTQFVVEVTVPVPVTVVQTVVVTPNTPDSSVIDTTPIGTPTAASATVEGQTVPEEPDATATITGTPLPEGFPTPTVGQVYTAEQAFQNGRMFWLEPVGQIWVLTTDENENQVWLVYNDTWEEGMPETDDTLVPPEPGLQQPVRGFGKLWRENDDVRNLLGWAVDPELGFVTRYEFYHGGEMVDGTYVAAPGYHVLQAYNGDILVIDEATRTWSKVGNVRT</sequence>
<evidence type="ECO:0000256" key="1">
    <source>
        <dbReference type="SAM" id="SignalP"/>
    </source>
</evidence>
<keyword evidence="3" id="KW-1185">Reference proteome</keyword>
<dbReference type="PROSITE" id="PS51257">
    <property type="entry name" value="PROKAR_LIPOPROTEIN"/>
    <property type="match status" value="1"/>
</dbReference>
<feature type="chain" id="PRO_5033044866" evidence="1">
    <location>
        <begin position="19"/>
        <end position="244"/>
    </location>
</feature>
<gene>
    <name evidence="2" type="ORF">G4Y79_17785</name>
</gene>
<organism evidence="2 3">
    <name type="scientific">Phototrophicus methaneseepsis</name>
    <dbReference type="NCBI Taxonomy" id="2710758"/>
    <lineage>
        <taxon>Bacteria</taxon>
        <taxon>Bacillati</taxon>
        <taxon>Chloroflexota</taxon>
        <taxon>Candidatus Thermofontia</taxon>
        <taxon>Phototrophicales</taxon>
        <taxon>Phototrophicaceae</taxon>
        <taxon>Phototrophicus</taxon>
    </lineage>
</organism>
<dbReference type="AlphaFoldDB" id="A0A7S8IDG9"/>
<dbReference type="RefSeq" id="WP_195169598.1">
    <property type="nucleotide sequence ID" value="NZ_CP062983.1"/>
</dbReference>
<reference evidence="2 3" key="1">
    <citation type="submission" date="2020-02" db="EMBL/GenBank/DDBJ databases">
        <authorList>
            <person name="Zheng R.K."/>
            <person name="Sun C.M."/>
        </authorList>
    </citation>
    <scope>NUCLEOTIDE SEQUENCE [LARGE SCALE GENOMIC DNA]</scope>
    <source>
        <strain evidence="3">rifampicinis</strain>
    </source>
</reference>
<dbReference type="Proteomes" id="UP000594468">
    <property type="component" value="Chromosome"/>
</dbReference>
<dbReference type="KEGG" id="pmet:G4Y79_17785"/>
<evidence type="ECO:0000313" key="3">
    <source>
        <dbReference type="Proteomes" id="UP000594468"/>
    </source>
</evidence>
<name>A0A7S8IDG9_9CHLR</name>